<name>Q9KBY6_HALH5</name>
<feature type="transmembrane region" description="Helical" evidence="6">
    <location>
        <begin position="7"/>
        <end position="32"/>
    </location>
</feature>
<evidence type="ECO:0000256" key="1">
    <source>
        <dbReference type="ARBA" id="ARBA00004651"/>
    </source>
</evidence>
<feature type="transmembrane region" description="Helical" evidence="6">
    <location>
        <begin position="253"/>
        <end position="273"/>
    </location>
</feature>
<protein>
    <submittedName>
        <fullName evidence="7">BH1788 protein</fullName>
    </submittedName>
</protein>
<evidence type="ECO:0000256" key="6">
    <source>
        <dbReference type="SAM" id="Phobius"/>
    </source>
</evidence>
<dbReference type="HOGENOM" id="CLU_034180_11_2_9"/>
<dbReference type="Proteomes" id="UP000001258">
    <property type="component" value="Chromosome"/>
</dbReference>
<evidence type="ECO:0000313" key="8">
    <source>
        <dbReference type="Proteomes" id="UP000001258"/>
    </source>
</evidence>
<evidence type="ECO:0000256" key="5">
    <source>
        <dbReference type="ARBA" id="ARBA00023136"/>
    </source>
</evidence>
<keyword evidence="4 6" id="KW-1133">Transmembrane helix</keyword>
<feature type="transmembrane region" description="Helical" evidence="6">
    <location>
        <begin position="280"/>
        <end position="298"/>
    </location>
</feature>
<dbReference type="EMBL" id="BA000004">
    <property type="protein sequence ID" value="BAB05507.1"/>
    <property type="molecule type" value="Genomic_DNA"/>
</dbReference>
<proteinExistence type="predicted"/>
<sequence length="401" mass="43992">MRDQAFAIYICFFLAEAGRAIHFVTVTWMIYYETEDPLVLGSLVGFGFLPSVLLIPWIGVIVDRWIRKRLVIIALLTSSGGMAVFLGVILLDHMQIGWIIGCHMLIQVAGSLFRPAIQAFVAEQFQVKELPVIYSRSSALGILGGLLGATAGGLMTGYLGVVVSAMVAACCFLAAVIVIQKLRENNGERKGIPTSEAAWRSLFNGFLYVSRDRLMIPLLVFMFHGQLVFHTSIGFLAAYTLEVLQQSAIVHGWLDATIALGGAAAGMAGAWWWRQAKHHVVTHSFFIIVLGLTIVFFSSSFYSAMIGLFLIGAGTTWVRVLLQSVQQMATDRAYHGRLASLRMLLNQGAVTISAPVFGFVAAQAGVEFIYGILTVPVVFCIVYGWVLSRKQRFKRLIEMAA</sequence>
<dbReference type="eggNOG" id="COG0477">
    <property type="taxonomic scope" value="Bacteria"/>
</dbReference>
<dbReference type="STRING" id="272558.gene:10727686"/>
<keyword evidence="5 6" id="KW-0472">Membrane</keyword>
<accession>Q9KBY6</accession>
<dbReference type="CDD" id="cd06173">
    <property type="entry name" value="MFS_MefA_like"/>
    <property type="match status" value="1"/>
</dbReference>
<feature type="transmembrane region" description="Helical" evidence="6">
    <location>
        <begin position="304"/>
        <end position="322"/>
    </location>
</feature>
<feature type="transmembrane region" description="Helical" evidence="6">
    <location>
        <begin position="343"/>
        <end position="362"/>
    </location>
</feature>
<dbReference type="InterPro" id="IPR011701">
    <property type="entry name" value="MFS"/>
</dbReference>
<keyword evidence="8" id="KW-1185">Reference proteome</keyword>
<dbReference type="Gene3D" id="1.20.1250.20">
    <property type="entry name" value="MFS general substrate transporter like domains"/>
    <property type="match status" value="1"/>
</dbReference>
<dbReference type="RefSeq" id="WP_010897949.1">
    <property type="nucleotide sequence ID" value="NC_002570.2"/>
</dbReference>
<keyword evidence="2" id="KW-1003">Cell membrane</keyword>
<feature type="transmembrane region" description="Helical" evidence="6">
    <location>
        <begin position="38"/>
        <end position="58"/>
    </location>
</feature>
<dbReference type="SUPFAM" id="SSF103473">
    <property type="entry name" value="MFS general substrate transporter"/>
    <property type="match status" value="1"/>
</dbReference>
<feature type="transmembrane region" description="Helical" evidence="6">
    <location>
        <begin position="96"/>
        <end position="113"/>
    </location>
</feature>
<comment type="subcellular location">
    <subcellularLocation>
        <location evidence="1">Cell membrane</location>
        <topology evidence="1">Multi-pass membrane protein</topology>
    </subcellularLocation>
</comment>
<keyword evidence="3 6" id="KW-0812">Transmembrane</keyword>
<dbReference type="InterPro" id="IPR036259">
    <property type="entry name" value="MFS_trans_sf"/>
</dbReference>
<feature type="transmembrane region" description="Helical" evidence="6">
    <location>
        <begin position="133"/>
        <end position="152"/>
    </location>
</feature>
<organism evidence="7 8">
    <name type="scientific">Halalkalibacterium halodurans (strain ATCC BAA-125 / DSM 18197 / FERM 7344 / JCM 9153 / C-125)</name>
    <name type="common">Bacillus halodurans</name>
    <dbReference type="NCBI Taxonomy" id="272558"/>
    <lineage>
        <taxon>Bacteria</taxon>
        <taxon>Bacillati</taxon>
        <taxon>Bacillota</taxon>
        <taxon>Bacilli</taxon>
        <taxon>Bacillales</taxon>
        <taxon>Bacillaceae</taxon>
        <taxon>Halalkalibacterium (ex Joshi et al. 2022)</taxon>
    </lineage>
</organism>
<gene>
    <name evidence="7" type="ordered locus">BH1788</name>
</gene>
<evidence type="ECO:0000256" key="2">
    <source>
        <dbReference type="ARBA" id="ARBA00022475"/>
    </source>
</evidence>
<feature type="transmembrane region" description="Helical" evidence="6">
    <location>
        <begin position="70"/>
        <end position="90"/>
    </location>
</feature>
<dbReference type="Pfam" id="PF07690">
    <property type="entry name" value="MFS_1"/>
    <property type="match status" value="1"/>
</dbReference>
<feature type="transmembrane region" description="Helical" evidence="6">
    <location>
        <begin position="158"/>
        <end position="179"/>
    </location>
</feature>
<reference evidence="7 8" key="1">
    <citation type="journal article" date="2000" name="Nucleic Acids Res.">
        <title>Complete genome sequence of the alkaliphilic bacterium Bacillus halodurans and genomic sequence comparison with Bacillus subtilis.</title>
        <authorList>
            <person name="Takami H."/>
            <person name="Nakasone K."/>
            <person name="Takaki Y."/>
            <person name="Maeno G."/>
            <person name="Sasaki R."/>
            <person name="Masui N."/>
            <person name="Fuji F."/>
            <person name="Hirama C."/>
            <person name="Nakamura Y."/>
            <person name="Ogasawara N."/>
            <person name="Kuhara S."/>
            <person name="Horikoshi K."/>
        </authorList>
    </citation>
    <scope>NUCLEOTIDE SEQUENCE [LARGE SCALE GENOMIC DNA]</scope>
    <source>
        <strain evidence="8">ATCC BAA-125 / DSM 18197 / FERM 7344 / JCM 9153 / C-125</strain>
    </source>
</reference>
<dbReference type="PANTHER" id="PTHR23513">
    <property type="entry name" value="INTEGRAL MEMBRANE EFFLUX PROTEIN-RELATED"/>
    <property type="match status" value="1"/>
</dbReference>
<feature type="transmembrane region" description="Helical" evidence="6">
    <location>
        <begin position="368"/>
        <end position="387"/>
    </location>
</feature>
<evidence type="ECO:0000256" key="3">
    <source>
        <dbReference type="ARBA" id="ARBA00022692"/>
    </source>
</evidence>
<dbReference type="PANTHER" id="PTHR23513:SF18">
    <property type="entry name" value="INTEGRAL MEMBRANE PROTEIN"/>
    <property type="match status" value="1"/>
</dbReference>
<feature type="transmembrane region" description="Helical" evidence="6">
    <location>
        <begin position="218"/>
        <end position="241"/>
    </location>
</feature>
<evidence type="ECO:0000256" key="4">
    <source>
        <dbReference type="ARBA" id="ARBA00022989"/>
    </source>
</evidence>
<evidence type="ECO:0000313" key="7">
    <source>
        <dbReference type="EMBL" id="BAB05507.1"/>
    </source>
</evidence>
<dbReference type="GO" id="GO:0005886">
    <property type="term" value="C:plasma membrane"/>
    <property type="evidence" value="ECO:0007669"/>
    <property type="project" value="UniProtKB-SubCell"/>
</dbReference>
<dbReference type="PIR" id="D83873">
    <property type="entry name" value="D83873"/>
</dbReference>
<dbReference type="AlphaFoldDB" id="Q9KBY6"/>
<dbReference type="KEGG" id="bha:BH1788"/>
<dbReference type="GO" id="GO:0022857">
    <property type="term" value="F:transmembrane transporter activity"/>
    <property type="evidence" value="ECO:0007669"/>
    <property type="project" value="InterPro"/>
</dbReference>